<dbReference type="Proteomes" id="UP000192276">
    <property type="component" value="Unassembled WGS sequence"/>
</dbReference>
<accession>A0A1V9EKS4</accession>
<feature type="chain" id="PRO_5010712428" evidence="2">
    <location>
        <begin position="23"/>
        <end position="420"/>
    </location>
</feature>
<keyword evidence="4" id="KW-1185">Reference proteome</keyword>
<proteinExistence type="predicted"/>
<feature type="compositionally biased region" description="Polar residues" evidence="1">
    <location>
        <begin position="169"/>
        <end position="197"/>
    </location>
</feature>
<evidence type="ECO:0000256" key="2">
    <source>
        <dbReference type="SAM" id="SignalP"/>
    </source>
</evidence>
<dbReference type="EMBL" id="LWBP01000243">
    <property type="protein sequence ID" value="OQP46652.1"/>
    <property type="molecule type" value="Genomic_DNA"/>
</dbReference>
<comment type="caution">
    <text evidence="3">The sequence shown here is derived from an EMBL/GenBank/DDBJ whole genome shotgun (WGS) entry which is preliminary data.</text>
</comment>
<evidence type="ECO:0000256" key="1">
    <source>
        <dbReference type="SAM" id="MobiDB-lite"/>
    </source>
</evidence>
<dbReference type="RefSeq" id="WP_081170729.1">
    <property type="nucleotide sequence ID" value="NZ_LWBP01000243.1"/>
</dbReference>
<sequence>MKTRPYFLIALAILVCKIPSFAQSVPAISGWDMDEKGGSYILKPITKTTPTESKEFVYEIMPFVKSEGQSIEDWFSSAIDKDVKESGFTLPPASSSKKNITTNQTIISFSTELTDKKGKAWYVTYVAYQAGNGENRMARITSSPDVKYYANYMRPVADHIGQLAKADASMSSSARNTRSNNHSRQDARSGNNTNAQAENLPEKGLKTQEINGILIHLEYNTTPDGKMVRIYKPFLVLNDGSIYSEPVVSPYSLDVAQSKLKEPKKWGTWKLKNNTFAVEWTATGETEKWFKNWFWATPSQREEKLDGAYITVNGLENEAVKGADKGFTSKYIAFNNNGQFTLTNGPSNNPNTPIPAAEFNKRNEAGTYTLNDYSVELRFNNGTVIRRIFYFYLPGKTHFGVGNSVYVPKQFGENATASGN</sequence>
<protein>
    <submittedName>
        <fullName evidence="3">Uncharacterized protein</fullName>
    </submittedName>
</protein>
<keyword evidence="2" id="KW-0732">Signal</keyword>
<dbReference type="STRING" id="550983.A4R26_07975"/>
<dbReference type="AlphaFoldDB" id="A0A1V9EKS4"/>
<feature type="signal peptide" evidence="2">
    <location>
        <begin position="1"/>
        <end position="22"/>
    </location>
</feature>
<dbReference type="OrthoDB" id="622493at2"/>
<gene>
    <name evidence="3" type="ORF">A4R26_07975</name>
</gene>
<reference evidence="4" key="1">
    <citation type="submission" date="2016-04" db="EMBL/GenBank/DDBJ databases">
        <authorList>
            <person name="Chen L."/>
            <person name="Zhuang W."/>
            <person name="Wang G."/>
        </authorList>
    </citation>
    <scope>NUCLEOTIDE SEQUENCE [LARGE SCALE GENOMIC DNA]</scope>
    <source>
        <strain evidence="4">208</strain>
    </source>
</reference>
<feature type="region of interest" description="Disordered" evidence="1">
    <location>
        <begin position="167"/>
        <end position="203"/>
    </location>
</feature>
<organism evidence="3 4">
    <name type="scientific">Niastella populi</name>
    <dbReference type="NCBI Taxonomy" id="550983"/>
    <lineage>
        <taxon>Bacteria</taxon>
        <taxon>Pseudomonadati</taxon>
        <taxon>Bacteroidota</taxon>
        <taxon>Chitinophagia</taxon>
        <taxon>Chitinophagales</taxon>
        <taxon>Chitinophagaceae</taxon>
        <taxon>Niastella</taxon>
    </lineage>
</organism>
<name>A0A1V9EKS4_9BACT</name>
<evidence type="ECO:0000313" key="4">
    <source>
        <dbReference type="Proteomes" id="UP000192276"/>
    </source>
</evidence>
<evidence type="ECO:0000313" key="3">
    <source>
        <dbReference type="EMBL" id="OQP46652.1"/>
    </source>
</evidence>